<keyword evidence="2" id="KW-1185">Reference proteome</keyword>
<dbReference type="Proteomes" id="UP000030645">
    <property type="component" value="Unassembled WGS sequence"/>
</dbReference>
<dbReference type="PANTHER" id="PTHR47605:SF2">
    <property type="entry name" value="TRANSCRIPTIONAL ELONGATION REGULATOR MINIYO"/>
    <property type="match status" value="1"/>
</dbReference>
<dbReference type="STRING" id="981085.W9RJM6"/>
<accession>W9RJM6</accession>
<sequence length="466" mass="52813">MGILPWLRYLLEQGSPQHCKCKCQRLIETVVDRFTANKNIGIHPSKIKSVILLKGLHSAWVFGIVFLGYFPFLVPVVESTYTWKAYREGLREFASLSAETYLLLQALATRLPNIFSQMSLGNQIQEQVGDDMEIWSWSHVSPMVDLAVKWILVLGDLHTCNFWQSGVKSGNVLQYSHVNSLLWVYSAVMGMLAEVLKRIIPDNSINQMENDGNIPWLPEFVPKVGLEIIKSRFLSFSDTMGSNFGTSLVGDGSFVEKLCYLRQITEYEISLASRPAPGVGFGWGASGGGFWSTDVLLAQADSRLTVDLLETFLILSISDVPRDEEISSVVQIINSSLALTLIAGPRERNIVDKAFKLLVDVSILKYLDLCIRHFLRLNGRIKLFGWEYKEEDYLLFSKILISHFSNRWLSVKKKLKKADKPLEKTYGSLDTIHEDEDWDASDIVQDSTSLVVEWAHQRFTLLFIGF</sequence>
<dbReference type="AlphaFoldDB" id="W9RJM6"/>
<evidence type="ECO:0000313" key="1">
    <source>
        <dbReference type="EMBL" id="EXB94573.1"/>
    </source>
</evidence>
<organism evidence="1 2">
    <name type="scientific">Morus notabilis</name>
    <dbReference type="NCBI Taxonomy" id="981085"/>
    <lineage>
        <taxon>Eukaryota</taxon>
        <taxon>Viridiplantae</taxon>
        <taxon>Streptophyta</taxon>
        <taxon>Embryophyta</taxon>
        <taxon>Tracheophyta</taxon>
        <taxon>Spermatophyta</taxon>
        <taxon>Magnoliopsida</taxon>
        <taxon>eudicotyledons</taxon>
        <taxon>Gunneridae</taxon>
        <taxon>Pentapetalae</taxon>
        <taxon>rosids</taxon>
        <taxon>fabids</taxon>
        <taxon>Rosales</taxon>
        <taxon>Moraceae</taxon>
        <taxon>Moreae</taxon>
        <taxon>Morus</taxon>
    </lineage>
</organism>
<protein>
    <submittedName>
        <fullName evidence="1">Uncharacterized protein</fullName>
    </submittedName>
</protein>
<dbReference type="InterPro" id="IPR055326">
    <property type="entry name" value="MINIYO"/>
</dbReference>
<reference evidence="2" key="1">
    <citation type="submission" date="2013-01" db="EMBL/GenBank/DDBJ databases">
        <title>Draft Genome Sequence of a Mulberry Tree, Morus notabilis C.K. Schneid.</title>
        <authorList>
            <person name="He N."/>
            <person name="Zhao S."/>
        </authorList>
    </citation>
    <scope>NUCLEOTIDE SEQUENCE</scope>
</reference>
<dbReference type="EMBL" id="KE345164">
    <property type="protein sequence ID" value="EXB94573.1"/>
    <property type="molecule type" value="Genomic_DNA"/>
</dbReference>
<dbReference type="PANTHER" id="PTHR47605">
    <property type="entry name" value="TRANSCRIPTIONAL ELONGATION REGULATOR MINIYO"/>
    <property type="match status" value="1"/>
</dbReference>
<proteinExistence type="predicted"/>
<dbReference type="eggNOG" id="KOG4732">
    <property type="taxonomic scope" value="Eukaryota"/>
</dbReference>
<gene>
    <name evidence="1" type="ORF">L484_022890</name>
</gene>
<name>W9RJM6_9ROSA</name>
<evidence type="ECO:0000313" key="2">
    <source>
        <dbReference type="Proteomes" id="UP000030645"/>
    </source>
</evidence>